<dbReference type="AlphaFoldDB" id="A0A813ND77"/>
<comment type="cofactor">
    <cofactor evidence="2">
        <name>Ca(2+)</name>
        <dbReference type="ChEBI" id="CHEBI:29108"/>
    </cofactor>
</comment>
<evidence type="ECO:0000313" key="5">
    <source>
        <dbReference type="Proteomes" id="UP000663879"/>
    </source>
</evidence>
<evidence type="ECO:0000259" key="3">
    <source>
        <dbReference type="Pfam" id="PF13843"/>
    </source>
</evidence>
<dbReference type="PANTHER" id="PTHR23248:SF63">
    <property type="entry name" value="PHOSPHOLIPID SCRAMBLASE"/>
    <property type="match status" value="1"/>
</dbReference>
<protein>
    <recommendedName>
        <fullName evidence="2">Phospholipid scramblase</fullName>
    </recommendedName>
</protein>
<feature type="domain" description="PiggyBac transposable element-derived protein" evidence="3">
    <location>
        <begin position="288"/>
        <end position="365"/>
    </location>
</feature>
<dbReference type="PANTHER" id="PTHR23248">
    <property type="entry name" value="PHOSPHOLIPID SCRAMBLASE-RELATED"/>
    <property type="match status" value="1"/>
</dbReference>
<dbReference type="InterPro" id="IPR005552">
    <property type="entry name" value="Scramblase"/>
</dbReference>
<evidence type="ECO:0000256" key="1">
    <source>
        <dbReference type="ARBA" id="ARBA00005350"/>
    </source>
</evidence>
<dbReference type="Pfam" id="PF03803">
    <property type="entry name" value="Scramblase"/>
    <property type="match status" value="1"/>
</dbReference>
<dbReference type="InterPro" id="IPR029526">
    <property type="entry name" value="PGBD"/>
</dbReference>
<dbReference type="Pfam" id="PF13843">
    <property type="entry name" value="DDE_Tnp_1_7"/>
    <property type="match status" value="1"/>
</dbReference>
<organism evidence="4 5">
    <name type="scientific">Brachionus calyciflorus</name>
    <dbReference type="NCBI Taxonomy" id="104777"/>
    <lineage>
        <taxon>Eukaryota</taxon>
        <taxon>Metazoa</taxon>
        <taxon>Spiralia</taxon>
        <taxon>Gnathifera</taxon>
        <taxon>Rotifera</taxon>
        <taxon>Eurotatoria</taxon>
        <taxon>Monogononta</taxon>
        <taxon>Pseudotrocha</taxon>
        <taxon>Ploima</taxon>
        <taxon>Brachionidae</taxon>
        <taxon>Brachionus</taxon>
    </lineage>
</organism>
<dbReference type="GO" id="GO:0017128">
    <property type="term" value="F:phospholipid scramblase activity"/>
    <property type="evidence" value="ECO:0007669"/>
    <property type="project" value="InterPro"/>
</dbReference>
<gene>
    <name evidence="4" type="ORF">OXX778_LOCUS3228</name>
</gene>
<evidence type="ECO:0000256" key="2">
    <source>
        <dbReference type="RuleBase" id="RU363116"/>
    </source>
</evidence>
<evidence type="ECO:0000313" key="4">
    <source>
        <dbReference type="EMBL" id="CAF0737922.1"/>
    </source>
</evidence>
<keyword evidence="2" id="KW-0449">Lipoprotein</keyword>
<name>A0A813ND77_9BILA</name>
<sequence>MSQIHPPAPNGQPIVWMQKPQPIAGCPPGLEYLTTLDSLFLKQKVSFLEAFTGWDTNNKYSIHNNQGNQIYFAAEQTEGCMRFCCGAQRGFQIFILDNMNQQVMKVSREFKYCAQSNWFAGCCDCCAHEVTVEAPVGTVVGYVKQKGSFIKAHYDILDDNHEPVLKVKGPCCILDGPLCPCENEFQLLTLDESSQIGKLSKDYAGFVKEMFTLADNFSIKFPVDLSVKTKATLIGALFLIINYHRDSKPDSKQYNDQTFIQPKLLPSVADCTAIKDFFNRLIDDIIINNELRAFIGLLLLFGLTRKNKVDVSEIWKIGSVDHCDWATAAMSRNRFKSIMSYLTFDDIQTRAIRLNKTQNDKFSKFQ</sequence>
<keyword evidence="2" id="KW-0564">Palmitate</keyword>
<reference evidence="4" key="1">
    <citation type="submission" date="2021-02" db="EMBL/GenBank/DDBJ databases">
        <authorList>
            <person name="Nowell W R."/>
        </authorList>
    </citation>
    <scope>NUCLEOTIDE SEQUENCE</scope>
    <source>
        <strain evidence="4">Ploen Becks lab</strain>
    </source>
</reference>
<dbReference type="GO" id="GO:0005886">
    <property type="term" value="C:plasma membrane"/>
    <property type="evidence" value="ECO:0007669"/>
    <property type="project" value="TreeGrafter"/>
</dbReference>
<keyword evidence="2" id="KW-0106">Calcium</keyword>
<accession>A0A813ND77</accession>
<dbReference type="EMBL" id="CAJNOC010000279">
    <property type="protein sequence ID" value="CAF0737922.1"/>
    <property type="molecule type" value="Genomic_DNA"/>
</dbReference>
<dbReference type="OrthoDB" id="191150at2759"/>
<comment type="function">
    <text evidence="2">May mediate accelerated ATP-independent bidirectional transbilayer migration of phospholipids upon binding calcium ions that results in a loss of phospholipid asymmetry in the plasma membrane.</text>
</comment>
<comment type="caution">
    <text evidence="4">The sequence shown here is derived from an EMBL/GenBank/DDBJ whole genome shotgun (WGS) entry which is preliminary data.</text>
</comment>
<proteinExistence type="inferred from homology"/>
<comment type="similarity">
    <text evidence="1 2">Belongs to the phospholipid scramblase family.</text>
</comment>
<keyword evidence="5" id="KW-1185">Reference proteome</keyword>
<dbReference type="Proteomes" id="UP000663879">
    <property type="component" value="Unassembled WGS sequence"/>
</dbReference>